<sequence length="131" mass="14808">MQEPQLFTDNLWSDIELAAFTHPAYREMRKTIDEKSVLSMESISDEKIRRLFTELTVEPIRADGKPTATYVASIIARLREVAISRSIAELKSSLQRLNPVENEIEYSAAFSALVALESQRRSLHDLALGSL</sequence>
<reference evidence="2" key="1">
    <citation type="submission" date="2020-05" db="EMBL/GenBank/DDBJ databases">
        <authorList>
            <person name="Chiriac C."/>
            <person name="Salcher M."/>
            <person name="Ghai R."/>
            <person name="Kavagutti S V."/>
        </authorList>
    </citation>
    <scope>NUCLEOTIDE SEQUENCE</scope>
</reference>
<proteinExistence type="predicted"/>
<protein>
    <submittedName>
        <fullName evidence="2">Unannotated protein</fullName>
    </submittedName>
</protein>
<evidence type="ECO:0000259" key="1">
    <source>
        <dbReference type="Pfam" id="PF08278"/>
    </source>
</evidence>
<dbReference type="AlphaFoldDB" id="A0A6J7VRJ6"/>
<dbReference type="InterPro" id="IPR013173">
    <property type="entry name" value="DNA_primase_DnaG_DnaB-bd_dom"/>
</dbReference>
<dbReference type="EMBL" id="CAFBRV010000045">
    <property type="protein sequence ID" value="CAB5112582.1"/>
    <property type="molecule type" value="Genomic_DNA"/>
</dbReference>
<gene>
    <name evidence="2" type="ORF">UFOPK4410_00608</name>
</gene>
<organism evidence="2">
    <name type="scientific">freshwater metagenome</name>
    <dbReference type="NCBI Taxonomy" id="449393"/>
    <lineage>
        <taxon>unclassified sequences</taxon>
        <taxon>metagenomes</taxon>
        <taxon>ecological metagenomes</taxon>
    </lineage>
</organism>
<dbReference type="Pfam" id="PF08278">
    <property type="entry name" value="DnaG_DnaB_bind"/>
    <property type="match status" value="1"/>
</dbReference>
<evidence type="ECO:0000313" key="2">
    <source>
        <dbReference type="EMBL" id="CAB5112582.1"/>
    </source>
</evidence>
<name>A0A6J7VRJ6_9ZZZZ</name>
<feature type="domain" description="DNA primase DnaG DnaB-binding" evidence="1">
    <location>
        <begin position="1"/>
        <end position="107"/>
    </location>
</feature>
<accession>A0A6J7VRJ6</accession>
<dbReference type="GO" id="GO:0006269">
    <property type="term" value="P:DNA replication, synthesis of primer"/>
    <property type="evidence" value="ECO:0007669"/>
    <property type="project" value="InterPro"/>
</dbReference>